<dbReference type="GO" id="GO:0046872">
    <property type="term" value="F:metal ion binding"/>
    <property type="evidence" value="ECO:0007669"/>
    <property type="project" value="UniProtKB-KW"/>
</dbReference>
<dbReference type="Pfam" id="PF03055">
    <property type="entry name" value="RPE65"/>
    <property type="match status" value="2"/>
</dbReference>
<evidence type="ECO:0000313" key="7">
    <source>
        <dbReference type="Proteomes" id="UP000075260"/>
    </source>
</evidence>
<evidence type="ECO:0000256" key="3">
    <source>
        <dbReference type="ARBA" id="ARBA00023002"/>
    </source>
</evidence>
<protein>
    <recommendedName>
        <fullName evidence="8">Dioxygenase</fullName>
    </recommendedName>
</protein>
<dbReference type="PANTHER" id="PTHR10543:SF89">
    <property type="entry name" value="CAROTENOID 9,10(9',10')-CLEAVAGE DIOXYGENASE 1"/>
    <property type="match status" value="1"/>
</dbReference>
<comment type="caution">
    <text evidence="6">The sequence shown here is derived from an EMBL/GenBank/DDBJ whole genome shotgun (WGS) entry which is preliminary data.</text>
</comment>
<dbReference type="GO" id="GO:0010436">
    <property type="term" value="F:carotenoid dioxygenase activity"/>
    <property type="evidence" value="ECO:0007669"/>
    <property type="project" value="TreeGrafter"/>
</dbReference>
<dbReference type="AlphaFoldDB" id="A0A150Q239"/>
<evidence type="ECO:0000256" key="4">
    <source>
        <dbReference type="ARBA" id="ARBA00023004"/>
    </source>
</evidence>
<comment type="similarity">
    <text evidence="1">Belongs to the carotenoid oxygenase family.</text>
</comment>
<keyword evidence="4 5" id="KW-0408">Iron</keyword>
<dbReference type="InterPro" id="IPR004294">
    <property type="entry name" value="Carotenoid_Oase"/>
</dbReference>
<comment type="cofactor">
    <cofactor evidence="5">
        <name>Fe(2+)</name>
        <dbReference type="ChEBI" id="CHEBI:29033"/>
    </cofactor>
    <text evidence="5">Binds 1 Fe(2+) ion per subunit.</text>
</comment>
<keyword evidence="2 5" id="KW-0479">Metal-binding</keyword>
<evidence type="ECO:0000313" key="6">
    <source>
        <dbReference type="EMBL" id="KYF62077.1"/>
    </source>
</evidence>
<dbReference type="RefSeq" id="WP_061612809.1">
    <property type="nucleotide sequence ID" value="NZ_JEMA01001125.1"/>
</dbReference>
<evidence type="ECO:0000256" key="5">
    <source>
        <dbReference type="PIRSR" id="PIRSR604294-1"/>
    </source>
</evidence>
<proteinExistence type="inferred from homology"/>
<evidence type="ECO:0000256" key="2">
    <source>
        <dbReference type="ARBA" id="ARBA00022723"/>
    </source>
</evidence>
<name>A0A150Q239_SORCE</name>
<reference evidence="6 7" key="1">
    <citation type="submission" date="2014-02" db="EMBL/GenBank/DDBJ databases">
        <title>The small core and large imbalanced accessory genome model reveals a collaborative survival strategy of Sorangium cellulosum strains in nature.</title>
        <authorList>
            <person name="Han K."/>
            <person name="Peng R."/>
            <person name="Blom J."/>
            <person name="Li Y.-Z."/>
        </authorList>
    </citation>
    <scope>NUCLEOTIDE SEQUENCE [LARGE SCALE GENOMIC DNA]</scope>
    <source>
        <strain evidence="6 7">So0008-312</strain>
    </source>
</reference>
<sequence>MRQRVPDALMEASAEELTDVGLTVLESSLSSGVPRDLTGHVFAIGPAGSVDSGVPGADGAPILNGNGMIYRLDFDTGGPVRLTSRLARTPCYHADAASRPGARFEALGFRDAGRLRFSPHLGLRNHLNHALVPMHAPRAPARLLVTGDTGRPYEIDPATLELVTPVGRNSTWYPAVPVDHPFPVTLATAHPCFDAARGELFTVNHGRSLLPRFLASLPWLDELGALPRSWDRLASAAASMIEQQMLRPSAERLDLFAKRALGLLPARLRPGAPPSPGDLLARQAARLGGTPLAEAGGDFVFLLRWDGHNEPERHQLVLPGGAPVRIEQSVHQLGLTRRWVVLADTAPKIGLESVVSQSAPESPGVERLLRALLTMPQEPSTTFYLVRRDALRPGGGQAVVKKVVVPLETLHFLVDYEDAGDRITVHAAHSCATDHGEWLRSFDRHAASKAPAPPRLRGMSPPGQADVHRIGRYTLDAAAERVVDQAVFADPARALGVGLYAHRETGASWMPPDRLENVYWRGVGVWDELSTEFIDRLYAAHPHRSLPLAALRRMRAEGGHPDSLFRFNHRSMRIEDRHEFPRRAVGCWISSLQFVPRRGGSGADTDGYVVALVATAHRAEIWVFDATNLARGPLCKLGHPSFRPGLTQHTAWLNAVAPWRGGYRVPAAEDHEDFVAEAPADGVKALFEEEVYPRLA</sequence>
<evidence type="ECO:0000256" key="1">
    <source>
        <dbReference type="ARBA" id="ARBA00006787"/>
    </source>
</evidence>
<dbReference type="GO" id="GO:0016121">
    <property type="term" value="P:carotene catabolic process"/>
    <property type="evidence" value="ECO:0007669"/>
    <property type="project" value="TreeGrafter"/>
</dbReference>
<dbReference type="PANTHER" id="PTHR10543">
    <property type="entry name" value="BETA-CAROTENE DIOXYGENASE"/>
    <property type="match status" value="1"/>
</dbReference>
<organism evidence="6 7">
    <name type="scientific">Sorangium cellulosum</name>
    <name type="common">Polyangium cellulosum</name>
    <dbReference type="NCBI Taxonomy" id="56"/>
    <lineage>
        <taxon>Bacteria</taxon>
        <taxon>Pseudomonadati</taxon>
        <taxon>Myxococcota</taxon>
        <taxon>Polyangia</taxon>
        <taxon>Polyangiales</taxon>
        <taxon>Polyangiaceae</taxon>
        <taxon>Sorangium</taxon>
    </lineage>
</organism>
<feature type="binding site" evidence="5">
    <location>
        <position position="190"/>
    </location>
    <ligand>
        <name>Fe cation</name>
        <dbReference type="ChEBI" id="CHEBI:24875"/>
        <note>catalytic</note>
    </ligand>
</feature>
<dbReference type="EMBL" id="JEMA01001125">
    <property type="protein sequence ID" value="KYF62077.1"/>
    <property type="molecule type" value="Genomic_DNA"/>
</dbReference>
<accession>A0A150Q239</accession>
<keyword evidence="3" id="KW-0560">Oxidoreductase</keyword>
<evidence type="ECO:0008006" key="8">
    <source>
        <dbReference type="Google" id="ProtNLM"/>
    </source>
</evidence>
<gene>
    <name evidence="6" type="ORF">BE15_24645</name>
</gene>
<dbReference type="Proteomes" id="UP000075260">
    <property type="component" value="Unassembled WGS sequence"/>
</dbReference>